<dbReference type="RefSeq" id="WP_144699564.1">
    <property type="nucleotide sequence ID" value="NZ_VNJJ01000003.1"/>
</dbReference>
<reference evidence="1 2" key="1">
    <citation type="submission" date="2019-07" db="EMBL/GenBank/DDBJ databases">
        <authorList>
            <person name="Kim J."/>
        </authorList>
    </citation>
    <scope>NUCLEOTIDE SEQUENCE [LARGE SCALE GENOMIC DNA]</scope>
    <source>
        <strain evidence="1 2">G13</strain>
    </source>
</reference>
<accession>A0A559JQ95</accession>
<evidence type="ECO:0000313" key="2">
    <source>
        <dbReference type="Proteomes" id="UP000316330"/>
    </source>
</evidence>
<protein>
    <submittedName>
        <fullName evidence="1">Uncharacterized protein</fullName>
    </submittedName>
</protein>
<evidence type="ECO:0000313" key="1">
    <source>
        <dbReference type="EMBL" id="TVY02054.1"/>
    </source>
</evidence>
<dbReference type="Proteomes" id="UP000316330">
    <property type="component" value="Unassembled WGS sequence"/>
</dbReference>
<name>A0A559JQ95_9BACL</name>
<sequence length="74" mass="8192">MVRIQFHNLHIGTVSNSSGVFHGSNVQWKYKHAAKQNQAFGTVNGKNCFLSGVRVSLNDSDPIDTYSSVNPRQT</sequence>
<organism evidence="1 2">
    <name type="scientific">Cohnella terricola</name>
    <dbReference type="NCBI Taxonomy" id="1289167"/>
    <lineage>
        <taxon>Bacteria</taxon>
        <taxon>Bacillati</taxon>
        <taxon>Bacillota</taxon>
        <taxon>Bacilli</taxon>
        <taxon>Bacillales</taxon>
        <taxon>Paenibacillaceae</taxon>
        <taxon>Cohnella</taxon>
    </lineage>
</organism>
<proteinExistence type="predicted"/>
<dbReference type="OrthoDB" id="2666601at2"/>
<dbReference type="AlphaFoldDB" id="A0A559JQ95"/>
<dbReference type="EMBL" id="VNJJ01000003">
    <property type="protein sequence ID" value="TVY02054.1"/>
    <property type="molecule type" value="Genomic_DNA"/>
</dbReference>
<comment type="caution">
    <text evidence="1">The sequence shown here is derived from an EMBL/GenBank/DDBJ whole genome shotgun (WGS) entry which is preliminary data.</text>
</comment>
<gene>
    <name evidence="1" type="ORF">FPZ45_06325</name>
</gene>
<keyword evidence="2" id="KW-1185">Reference proteome</keyword>